<keyword evidence="2" id="KW-1185">Reference proteome</keyword>
<gene>
    <name evidence="1" type="ORF">B4U80_07221</name>
</gene>
<dbReference type="VEuPathDB" id="VectorBase:LDEU010327"/>
<dbReference type="OrthoDB" id="6623841at2759"/>
<evidence type="ECO:0000313" key="2">
    <source>
        <dbReference type="Proteomes" id="UP000288716"/>
    </source>
</evidence>
<evidence type="ECO:0000313" key="1">
    <source>
        <dbReference type="EMBL" id="RWS21713.1"/>
    </source>
</evidence>
<evidence type="ECO:0008006" key="3">
    <source>
        <dbReference type="Google" id="ProtNLM"/>
    </source>
</evidence>
<organism evidence="1 2">
    <name type="scientific">Leptotrombidium deliense</name>
    <dbReference type="NCBI Taxonomy" id="299467"/>
    <lineage>
        <taxon>Eukaryota</taxon>
        <taxon>Metazoa</taxon>
        <taxon>Ecdysozoa</taxon>
        <taxon>Arthropoda</taxon>
        <taxon>Chelicerata</taxon>
        <taxon>Arachnida</taxon>
        <taxon>Acari</taxon>
        <taxon>Acariformes</taxon>
        <taxon>Trombidiformes</taxon>
        <taxon>Prostigmata</taxon>
        <taxon>Anystina</taxon>
        <taxon>Parasitengona</taxon>
        <taxon>Trombiculoidea</taxon>
        <taxon>Trombiculidae</taxon>
        <taxon>Leptotrombidium</taxon>
    </lineage>
</organism>
<dbReference type="AlphaFoldDB" id="A0A443S2K7"/>
<dbReference type="STRING" id="299467.A0A443S2K7"/>
<protein>
    <recommendedName>
        <fullName evidence="3">DUF659 domain-containing protein</fullName>
    </recommendedName>
</protein>
<sequence>MEHLPTRIKDHLNTLIKYCIKPIYDEYIQKIRNVVGDNDVFFIVDETTDRMTNYVVNILVGVLNGYETKPMLLKVSFVEKTNNYTIGQSVMAACNVLWDNKTQYAKLKLMVTDQATYMLLAVSVMKQGSYQHLNHITCLAHAAHRVADTIREAFPKVNKFISNMKKVLLKSKHRQQMFRTETSLPLPPKAVITRWGTWLEACFFYIDNFEKISSFIKTLKAKSAALEAVKKALQKPIVKNELMMISNYRFVVSTIKKLEEQNLTSNEQRKILEEMHVQLDGEFKEKLEFSLSRNPDLNKFLSTDLPFEEQFKRKYAPLVSVEVERSFSVYKSFFRDNRSRFTHESIEHNMVISYNSFQ</sequence>
<accession>A0A443S2K7</accession>
<reference evidence="1 2" key="1">
    <citation type="journal article" date="2018" name="Gigascience">
        <title>Genomes of trombidid mites reveal novel predicted allergens and laterally-transferred genes associated with secondary metabolism.</title>
        <authorList>
            <person name="Dong X."/>
            <person name="Chaisiri K."/>
            <person name="Xia D."/>
            <person name="Armstrong S.D."/>
            <person name="Fang Y."/>
            <person name="Donnelly M.J."/>
            <person name="Kadowaki T."/>
            <person name="McGarry J.W."/>
            <person name="Darby A.C."/>
            <person name="Makepeace B.L."/>
        </authorList>
    </citation>
    <scope>NUCLEOTIDE SEQUENCE [LARGE SCALE GENOMIC DNA]</scope>
    <source>
        <strain evidence="1">UoL-UT</strain>
    </source>
</reference>
<dbReference type="SUPFAM" id="SSF53098">
    <property type="entry name" value="Ribonuclease H-like"/>
    <property type="match status" value="1"/>
</dbReference>
<proteinExistence type="predicted"/>
<name>A0A443S2K7_9ACAR</name>
<dbReference type="EMBL" id="NCKV01011137">
    <property type="protein sequence ID" value="RWS21713.1"/>
    <property type="molecule type" value="Genomic_DNA"/>
</dbReference>
<dbReference type="InterPro" id="IPR012337">
    <property type="entry name" value="RNaseH-like_sf"/>
</dbReference>
<comment type="caution">
    <text evidence="1">The sequence shown here is derived from an EMBL/GenBank/DDBJ whole genome shotgun (WGS) entry which is preliminary data.</text>
</comment>
<dbReference type="Proteomes" id="UP000288716">
    <property type="component" value="Unassembled WGS sequence"/>
</dbReference>